<gene>
    <name evidence="2" type="ORF">BDA96_01G255200</name>
</gene>
<reference evidence="2" key="2">
    <citation type="submission" date="2020-10" db="EMBL/GenBank/DDBJ databases">
        <authorList>
            <person name="Cooper E.A."/>
            <person name="Brenton Z.W."/>
            <person name="Flinn B.S."/>
            <person name="Jenkins J."/>
            <person name="Shu S."/>
            <person name="Flowers D."/>
            <person name="Luo F."/>
            <person name="Wang Y."/>
            <person name="Xia P."/>
            <person name="Barry K."/>
            <person name="Daum C."/>
            <person name="Lipzen A."/>
            <person name="Yoshinaga Y."/>
            <person name="Schmutz J."/>
            <person name="Saski C."/>
            <person name="Vermerris W."/>
            <person name="Kresovich S."/>
        </authorList>
    </citation>
    <scope>NUCLEOTIDE SEQUENCE</scope>
</reference>
<evidence type="ECO:0000256" key="1">
    <source>
        <dbReference type="SAM" id="MobiDB-lite"/>
    </source>
</evidence>
<sequence>MRLHHRSRLTARSAGNGTATARGVSVHHGGARRRHLLLPAWRKTVATPGPEDLRCYFLSSRSAVLSTPNISTPSQLGYFLYQE</sequence>
<dbReference type="Proteomes" id="UP000807115">
    <property type="component" value="Chromosome 1"/>
</dbReference>
<protein>
    <submittedName>
        <fullName evidence="2">Uncharacterized protein</fullName>
    </submittedName>
</protein>
<dbReference type="EMBL" id="CM027680">
    <property type="protein sequence ID" value="KAG0549430.1"/>
    <property type="molecule type" value="Genomic_DNA"/>
</dbReference>
<proteinExistence type="predicted"/>
<evidence type="ECO:0000313" key="3">
    <source>
        <dbReference type="Proteomes" id="UP000807115"/>
    </source>
</evidence>
<organism evidence="2 3">
    <name type="scientific">Sorghum bicolor</name>
    <name type="common">Sorghum</name>
    <name type="synonym">Sorghum vulgare</name>
    <dbReference type="NCBI Taxonomy" id="4558"/>
    <lineage>
        <taxon>Eukaryota</taxon>
        <taxon>Viridiplantae</taxon>
        <taxon>Streptophyta</taxon>
        <taxon>Embryophyta</taxon>
        <taxon>Tracheophyta</taxon>
        <taxon>Spermatophyta</taxon>
        <taxon>Magnoliopsida</taxon>
        <taxon>Liliopsida</taxon>
        <taxon>Poales</taxon>
        <taxon>Poaceae</taxon>
        <taxon>PACMAD clade</taxon>
        <taxon>Panicoideae</taxon>
        <taxon>Andropogonodae</taxon>
        <taxon>Andropogoneae</taxon>
        <taxon>Sorghinae</taxon>
        <taxon>Sorghum</taxon>
    </lineage>
</organism>
<comment type="caution">
    <text evidence="2">The sequence shown here is derived from an EMBL/GenBank/DDBJ whole genome shotgun (WGS) entry which is preliminary data.</text>
</comment>
<evidence type="ECO:0000313" key="2">
    <source>
        <dbReference type="EMBL" id="KAG0549430.1"/>
    </source>
</evidence>
<feature type="region of interest" description="Disordered" evidence="1">
    <location>
        <begin position="1"/>
        <end position="28"/>
    </location>
</feature>
<reference evidence="2" key="1">
    <citation type="journal article" date="2019" name="BMC Genomics">
        <title>A new reference genome for Sorghum bicolor reveals high levels of sequence similarity between sweet and grain genotypes: implications for the genetics of sugar metabolism.</title>
        <authorList>
            <person name="Cooper E.A."/>
            <person name="Brenton Z.W."/>
            <person name="Flinn B.S."/>
            <person name="Jenkins J."/>
            <person name="Shu S."/>
            <person name="Flowers D."/>
            <person name="Luo F."/>
            <person name="Wang Y."/>
            <person name="Xia P."/>
            <person name="Barry K."/>
            <person name="Daum C."/>
            <person name="Lipzen A."/>
            <person name="Yoshinaga Y."/>
            <person name="Schmutz J."/>
            <person name="Saski C."/>
            <person name="Vermerris W."/>
            <person name="Kresovich S."/>
        </authorList>
    </citation>
    <scope>NUCLEOTIDE SEQUENCE</scope>
</reference>
<accession>A0A921UZU5</accession>
<dbReference type="AlphaFoldDB" id="A0A921UZU5"/>
<name>A0A921UZU5_SORBI</name>